<protein>
    <submittedName>
        <fullName evidence="1">Uncharacterized protein</fullName>
    </submittedName>
</protein>
<dbReference type="AlphaFoldDB" id="A0A4R6J1R3"/>
<dbReference type="Proteomes" id="UP000295741">
    <property type="component" value="Unassembled WGS sequence"/>
</dbReference>
<reference evidence="1 2" key="1">
    <citation type="submission" date="2019-03" db="EMBL/GenBank/DDBJ databases">
        <title>Genomic Encyclopedia of Archaeal and Bacterial Type Strains, Phase II (KMG-II): from individual species to whole genera.</title>
        <authorList>
            <person name="Goeker M."/>
        </authorList>
    </citation>
    <scope>NUCLEOTIDE SEQUENCE [LARGE SCALE GENOMIC DNA]</scope>
    <source>
        <strain evidence="1 2">DSM 28323</strain>
    </source>
</reference>
<dbReference type="RefSeq" id="WP_133473796.1">
    <property type="nucleotide sequence ID" value="NZ_SNWP01000010.1"/>
</dbReference>
<dbReference type="EMBL" id="SNWP01000010">
    <property type="protein sequence ID" value="TDO29192.1"/>
    <property type="molecule type" value="Genomic_DNA"/>
</dbReference>
<sequence length="148" mass="17216">MSISGKKKRIDVIDKLLEACYQHNKDALFIMSLMHQYEERGSLSKKQLEGLLLKAKKAQDIPVNLIAAVEAIVLKMPTRDKTPVKDTSNKTEESGEKWETLIKEILNKYPQHKRILFLKAQLEQRKALPLTEQNEIEKFYQLLILKKK</sequence>
<evidence type="ECO:0000313" key="2">
    <source>
        <dbReference type="Proteomes" id="UP000295741"/>
    </source>
</evidence>
<proteinExistence type="predicted"/>
<comment type="caution">
    <text evidence="1">The sequence shown here is derived from an EMBL/GenBank/DDBJ whole genome shotgun (WGS) entry which is preliminary data.</text>
</comment>
<gene>
    <name evidence="1" type="ORF">BC659_1275</name>
</gene>
<organism evidence="1 2">
    <name type="scientific">Sediminibacterium goheungense</name>
    <dbReference type="NCBI Taxonomy" id="1086393"/>
    <lineage>
        <taxon>Bacteria</taxon>
        <taxon>Pseudomonadati</taxon>
        <taxon>Bacteroidota</taxon>
        <taxon>Chitinophagia</taxon>
        <taxon>Chitinophagales</taxon>
        <taxon>Chitinophagaceae</taxon>
        <taxon>Sediminibacterium</taxon>
    </lineage>
</organism>
<accession>A0A4R6J1R3</accession>
<evidence type="ECO:0000313" key="1">
    <source>
        <dbReference type="EMBL" id="TDO29192.1"/>
    </source>
</evidence>
<keyword evidence="2" id="KW-1185">Reference proteome</keyword>
<name>A0A4R6J1R3_9BACT</name>
<dbReference type="OrthoDB" id="672320at2"/>